<accession>A0A4R5DRX1</accession>
<dbReference type="InterPro" id="IPR035069">
    <property type="entry name" value="TTHA1013/TTHA0281-like"/>
</dbReference>
<dbReference type="EMBL" id="SMFL01000006">
    <property type="protein sequence ID" value="TDE13845.1"/>
    <property type="molecule type" value="Genomic_DNA"/>
</dbReference>
<dbReference type="OrthoDB" id="9805307at2"/>
<dbReference type="Proteomes" id="UP000294850">
    <property type="component" value="Unassembled WGS sequence"/>
</dbReference>
<evidence type="ECO:0000313" key="2">
    <source>
        <dbReference type="Proteomes" id="UP000294850"/>
    </source>
</evidence>
<keyword evidence="2" id="KW-1185">Reference proteome</keyword>
<organism evidence="1 2">
    <name type="scientific">Dyadobacter psychrotolerans</name>
    <dbReference type="NCBI Taxonomy" id="2541721"/>
    <lineage>
        <taxon>Bacteria</taxon>
        <taxon>Pseudomonadati</taxon>
        <taxon>Bacteroidota</taxon>
        <taxon>Cytophagia</taxon>
        <taxon>Cytophagales</taxon>
        <taxon>Spirosomataceae</taxon>
        <taxon>Dyadobacter</taxon>
    </lineage>
</organism>
<gene>
    <name evidence="1" type="ORF">E0F88_18325</name>
</gene>
<evidence type="ECO:0000313" key="1">
    <source>
        <dbReference type="EMBL" id="TDE13845.1"/>
    </source>
</evidence>
<dbReference type="SUPFAM" id="SSF143100">
    <property type="entry name" value="TTHA1013/TTHA0281-like"/>
    <property type="match status" value="1"/>
</dbReference>
<dbReference type="Gene3D" id="3.30.160.250">
    <property type="match status" value="1"/>
</dbReference>
<dbReference type="AlphaFoldDB" id="A0A4R5DRX1"/>
<dbReference type="RefSeq" id="WP_131959720.1">
    <property type="nucleotide sequence ID" value="NZ_SMFL01000006.1"/>
</dbReference>
<comment type="caution">
    <text evidence="1">The sequence shown here is derived from an EMBL/GenBank/DDBJ whole genome shotgun (WGS) entry which is preliminary data.</text>
</comment>
<sequence>MKEIVFLINEAEEGGFTAQALGESIFTDAETMNDLKKNIQEAIKFHFDNPADKPKIAHLHFVKDEVLAIV</sequence>
<protein>
    <submittedName>
        <fullName evidence="1">2-oxoisovalerate dehydrogenase</fullName>
    </submittedName>
</protein>
<proteinExistence type="predicted"/>
<reference evidence="1 2" key="1">
    <citation type="submission" date="2019-03" db="EMBL/GenBank/DDBJ databases">
        <title>Dyadobacter AR-3-6 sp. nov., isolated from arctic soil.</title>
        <authorList>
            <person name="Chaudhary D.K."/>
        </authorList>
    </citation>
    <scope>NUCLEOTIDE SEQUENCE [LARGE SCALE GENOMIC DNA]</scope>
    <source>
        <strain evidence="1 2">AR-3-6</strain>
    </source>
</reference>
<name>A0A4R5DRX1_9BACT</name>